<dbReference type="InterPro" id="IPR000426">
    <property type="entry name" value="Proteasome_asu_N"/>
</dbReference>
<keyword evidence="5 7" id="KW-0647">Proteasome</keyword>
<dbReference type="SMART" id="SM00948">
    <property type="entry name" value="Proteasome_A_N"/>
    <property type="match status" value="1"/>
</dbReference>
<evidence type="ECO:0000256" key="7">
    <source>
        <dbReference type="PROSITE-ProRule" id="PRU00808"/>
    </source>
</evidence>
<keyword evidence="8" id="KW-0732">Signal</keyword>
<dbReference type="Gene3D" id="3.60.20.10">
    <property type="entry name" value="Glutamine Phosphoribosylpyrophosphate, subunit 1, domain 1"/>
    <property type="match status" value="1"/>
</dbReference>
<dbReference type="GO" id="GO:0019773">
    <property type="term" value="C:proteasome core complex, alpha-subunit complex"/>
    <property type="evidence" value="ECO:0007669"/>
    <property type="project" value="UniProtKB-UniRule"/>
</dbReference>
<dbReference type="NCBIfam" id="NF003075">
    <property type="entry name" value="PRK03996.1"/>
    <property type="match status" value="1"/>
</dbReference>
<dbReference type="OrthoDB" id="431557at2759"/>
<accession>A0A813R3S1</accession>
<dbReference type="PROSITE" id="PS51475">
    <property type="entry name" value="PROTEASOME_ALPHA_2"/>
    <property type="match status" value="1"/>
</dbReference>
<comment type="similarity">
    <text evidence="7">Belongs to the peptidase T1A family.</text>
</comment>
<comment type="caution">
    <text evidence="10">The sequence shown here is derived from an EMBL/GenBank/DDBJ whole genome shotgun (WGS) entry which is preliminary data.</text>
</comment>
<protein>
    <recommendedName>
        <fullName evidence="3">Proteasome subunit alpha type-2</fullName>
    </recommendedName>
</protein>
<feature type="signal peptide" evidence="8">
    <location>
        <begin position="1"/>
        <end position="19"/>
    </location>
</feature>
<dbReference type="FunFam" id="3.60.20.10:FF:000012">
    <property type="entry name" value="Proteasome subunit alpha type"/>
    <property type="match status" value="1"/>
</dbReference>
<dbReference type="InterPro" id="IPR050115">
    <property type="entry name" value="Proteasome_alpha"/>
</dbReference>
<organism evidence="10 11">
    <name type="scientific">Adineta ricciae</name>
    <name type="common">Rotifer</name>
    <dbReference type="NCBI Taxonomy" id="249248"/>
    <lineage>
        <taxon>Eukaryota</taxon>
        <taxon>Metazoa</taxon>
        <taxon>Spiralia</taxon>
        <taxon>Gnathifera</taxon>
        <taxon>Rotifera</taxon>
        <taxon>Eurotatoria</taxon>
        <taxon>Bdelloidea</taxon>
        <taxon>Adinetida</taxon>
        <taxon>Adinetidae</taxon>
        <taxon>Adineta</taxon>
    </lineage>
</organism>
<sequence>MIVTLFLLEIIIFAVNVEQSCFSSFEIWVKKFCSKYIKREHSCCLFLNDRKAQWNTWITSANIHQVSPSKIIMSERYGFSLTTFSPSGKLVQIEYALNAVNAGSPAVGIKASNGVVLATEKKSKSLLHDDRTIHKVESICKNMGLVYSGMGPDYRLLVQKARKLAQEYMLVYEQNVPPTQLVKRVADVMQEYTQSGGVRPFGVSLLICGYDYDEDRPFLYQCDPSGSYFPWKATAIGRNFVNGKTFLEKRYSDQLALEDAVHTAILTLKESFEGQMTEDNIEIGICDKEGFRRLTPAEVKDYLAQIG</sequence>
<gene>
    <name evidence="10" type="ORF">EDS130_LOCUS3638</name>
</gene>
<comment type="subcellular location">
    <subcellularLocation>
        <location evidence="2">Cytoplasm</location>
    </subcellularLocation>
    <subcellularLocation>
        <location evidence="1">Nucleus</location>
    </subcellularLocation>
</comment>
<dbReference type="PANTHER" id="PTHR11599">
    <property type="entry name" value="PROTEASOME SUBUNIT ALPHA/BETA"/>
    <property type="match status" value="1"/>
</dbReference>
<dbReference type="InterPro" id="IPR001353">
    <property type="entry name" value="Proteasome_sua/b"/>
</dbReference>
<evidence type="ECO:0000256" key="5">
    <source>
        <dbReference type="ARBA" id="ARBA00022942"/>
    </source>
</evidence>
<evidence type="ECO:0000256" key="6">
    <source>
        <dbReference type="ARBA" id="ARBA00023242"/>
    </source>
</evidence>
<dbReference type="GO" id="GO:0005634">
    <property type="term" value="C:nucleus"/>
    <property type="evidence" value="ECO:0007669"/>
    <property type="project" value="UniProtKB-SubCell"/>
</dbReference>
<keyword evidence="6" id="KW-0539">Nucleus</keyword>
<proteinExistence type="inferred from homology"/>
<feature type="domain" description="Proteasome alpha-type subunits" evidence="9">
    <location>
        <begin position="77"/>
        <end position="99"/>
    </location>
</feature>
<evidence type="ECO:0000256" key="2">
    <source>
        <dbReference type="ARBA" id="ARBA00004496"/>
    </source>
</evidence>
<evidence type="ECO:0000256" key="8">
    <source>
        <dbReference type="SAM" id="SignalP"/>
    </source>
</evidence>
<dbReference type="GO" id="GO:0006511">
    <property type="term" value="P:ubiquitin-dependent protein catabolic process"/>
    <property type="evidence" value="ECO:0007669"/>
    <property type="project" value="InterPro"/>
</dbReference>
<evidence type="ECO:0000256" key="1">
    <source>
        <dbReference type="ARBA" id="ARBA00004123"/>
    </source>
</evidence>
<feature type="chain" id="PRO_5033014940" description="Proteasome subunit alpha type-2" evidence="8">
    <location>
        <begin position="20"/>
        <end position="307"/>
    </location>
</feature>
<reference evidence="10" key="1">
    <citation type="submission" date="2021-02" db="EMBL/GenBank/DDBJ databases">
        <authorList>
            <person name="Nowell W R."/>
        </authorList>
    </citation>
    <scope>NUCLEOTIDE SEQUENCE</scope>
</reference>
<keyword evidence="4" id="KW-0963">Cytoplasm</keyword>
<dbReference type="InterPro" id="IPR029055">
    <property type="entry name" value="Ntn_hydrolases_N"/>
</dbReference>
<dbReference type="SUPFAM" id="SSF56235">
    <property type="entry name" value="N-terminal nucleophile aminohydrolases (Ntn hydrolases)"/>
    <property type="match status" value="1"/>
</dbReference>
<dbReference type="InterPro" id="IPR023332">
    <property type="entry name" value="Proteasome_alpha-type"/>
</dbReference>
<dbReference type="EMBL" id="CAJNOJ010000009">
    <property type="protein sequence ID" value="CAF0777103.1"/>
    <property type="molecule type" value="Genomic_DNA"/>
</dbReference>
<evidence type="ECO:0000313" key="10">
    <source>
        <dbReference type="EMBL" id="CAF0777103.1"/>
    </source>
</evidence>
<dbReference type="Pfam" id="PF10584">
    <property type="entry name" value="Proteasome_A_N"/>
    <property type="match status" value="1"/>
</dbReference>
<dbReference type="PROSITE" id="PS00388">
    <property type="entry name" value="PROTEASOME_ALPHA_1"/>
    <property type="match status" value="1"/>
</dbReference>
<evidence type="ECO:0000256" key="3">
    <source>
        <dbReference type="ARBA" id="ARBA00021337"/>
    </source>
</evidence>
<dbReference type="AlphaFoldDB" id="A0A813R3S1"/>
<name>A0A813R3S1_ADIRI</name>
<dbReference type="Pfam" id="PF00227">
    <property type="entry name" value="Proteasome"/>
    <property type="match status" value="1"/>
</dbReference>
<evidence type="ECO:0000259" key="9">
    <source>
        <dbReference type="PROSITE" id="PS00388"/>
    </source>
</evidence>
<dbReference type="GO" id="GO:0005737">
    <property type="term" value="C:cytoplasm"/>
    <property type="evidence" value="ECO:0007669"/>
    <property type="project" value="UniProtKB-SubCell"/>
</dbReference>
<dbReference type="Proteomes" id="UP000663852">
    <property type="component" value="Unassembled WGS sequence"/>
</dbReference>
<evidence type="ECO:0000313" key="11">
    <source>
        <dbReference type="Proteomes" id="UP000663852"/>
    </source>
</evidence>
<evidence type="ECO:0000256" key="4">
    <source>
        <dbReference type="ARBA" id="ARBA00022490"/>
    </source>
</evidence>
<dbReference type="CDD" id="cd03750">
    <property type="entry name" value="proteasome_alpha_type_2"/>
    <property type="match status" value="1"/>
</dbReference>